<feature type="compositionally biased region" description="Polar residues" evidence="1">
    <location>
        <begin position="62"/>
        <end position="75"/>
    </location>
</feature>
<gene>
    <name evidence="3" type="ORF">GCM10010276_65660</name>
</gene>
<evidence type="ECO:0000313" key="3">
    <source>
        <dbReference type="EMBL" id="GAA2510175.1"/>
    </source>
</evidence>
<name>A0ABN3MXF6_STRLO</name>
<keyword evidence="4" id="KW-1185">Reference proteome</keyword>
<evidence type="ECO:0008006" key="5">
    <source>
        <dbReference type="Google" id="ProtNLM"/>
    </source>
</evidence>
<protein>
    <recommendedName>
        <fullName evidence="5">ATP-binding protein</fullName>
    </recommendedName>
</protein>
<keyword evidence="2" id="KW-0732">Signal</keyword>
<accession>A0ABN3MXF6</accession>
<dbReference type="Proteomes" id="UP001501777">
    <property type="component" value="Unassembled WGS sequence"/>
</dbReference>
<evidence type="ECO:0000256" key="1">
    <source>
        <dbReference type="SAM" id="MobiDB-lite"/>
    </source>
</evidence>
<feature type="region of interest" description="Disordered" evidence="1">
    <location>
        <begin position="62"/>
        <end position="94"/>
    </location>
</feature>
<organism evidence="3 4">
    <name type="scientific">Streptomyces longisporus</name>
    <dbReference type="NCBI Taxonomy" id="1948"/>
    <lineage>
        <taxon>Bacteria</taxon>
        <taxon>Bacillati</taxon>
        <taxon>Actinomycetota</taxon>
        <taxon>Actinomycetes</taxon>
        <taxon>Kitasatosporales</taxon>
        <taxon>Streptomycetaceae</taxon>
        <taxon>Streptomyces</taxon>
    </lineage>
</organism>
<evidence type="ECO:0000256" key="2">
    <source>
        <dbReference type="SAM" id="SignalP"/>
    </source>
</evidence>
<feature type="chain" id="PRO_5046418661" description="ATP-binding protein" evidence="2">
    <location>
        <begin position="31"/>
        <end position="133"/>
    </location>
</feature>
<dbReference type="RefSeq" id="WP_344404454.1">
    <property type="nucleotide sequence ID" value="NZ_BAAASG010000016.1"/>
</dbReference>
<sequence>MARHASPSKPHARRVLIALATVSAALGASAATASADSTAAVKVPLSPATAANALSKIDAQKTLQGPTGQVRSVTGSVPGLKRSALPANTVDPTSNHIAGPLSGLAALSQESPVGTVPAALETAAMLLGGPRLV</sequence>
<feature type="signal peptide" evidence="2">
    <location>
        <begin position="1"/>
        <end position="30"/>
    </location>
</feature>
<evidence type="ECO:0000313" key="4">
    <source>
        <dbReference type="Proteomes" id="UP001501777"/>
    </source>
</evidence>
<proteinExistence type="predicted"/>
<dbReference type="EMBL" id="BAAASG010000016">
    <property type="protein sequence ID" value="GAA2510175.1"/>
    <property type="molecule type" value="Genomic_DNA"/>
</dbReference>
<reference evidence="3 4" key="1">
    <citation type="journal article" date="2019" name="Int. J. Syst. Evol. Microbiol.">
        <title>The Global Catalogue of Microorganisms (GCM) 10K type strain sequencing project: providing services to taxonomists for standard genome sequencing and annotation.</title>
        <authorList>
            <consortium name="The Broad Institute Genomics Platform"/>
            <consortium name="The Broad Institute Genome Sequencing Center for Infectious Disease"/>
            <person name="Wu L."/>
            <person name="Ma J."/>
        </authorList>
    </citation>
    <scope>NUCLEOTIDE SEQUENCE [LARGE SCALE GENOMIC DNA]</scope>
    <source>
        <strain evidence="3 4">JCM 4395</strain>
    </source>
</reference>
<comment type="caution">
    <text evidence="3">The sequence shown here is derived from an EMBL/GenBank/DDBJ whole genome shotgun (WGS) entry which is preliminary data.</text>
</comment>